<dbReference type="Gene3D" id="3.30.530.20">
    <property type="match status" value="1"/>
</dbReference>
<evidence type="ECO:0000313" key="1">
    <source>
        <dbReference type="EMBL" id="XDQ76483.1"/>
    </source>
</evidence>
<organism evidence="1">
    <name type="scientific">Streptomyces sp. R44</name>
    <dbReference type="NCBI Taxonomy" id="3238633"/>
    <lineage>
        <taxon>Bacteria</taxon>
        <taxon>Bacillati</taxon>
        <taxon>Actinomycetota</taxon>
        <taxon>Actinomycetes</taxon>
        <taxon>Kitasatosporales</taxon>
        <taxon>Streptomycetaceae</taxon>
        <taxon>Streptomyces</taxon>
    </lineage>
</organism>
<reference evidence="1" key="1">
    <citation type="submission" date="2024-07" db="EMBL/GenBank/DDBJ databases">
        <authorList>
            <person name="Yu S.T."/>
        </authorList>
    </citation>
    <scope>NUCLEOTIDE SEQUENCE</scope>
    <source>
        <strain evidence="1">R44</strain>
    </source>
</reference>
<sequence>MAQWNRLIEAPPDAVWSVLSNGEAYSRFVVGTHDSWEQEGKWPAPGSALGYTLRIGPWPYRGRTISRLCEPVRRLELEAHTDLGTARIAFLVEPWGDDTLVIVDEHPLRGPTARWHNSALDALTRWRNRRMLVRLGEIAESEQERNRDRA</sequence>
<dbReference type="RefSeq" id="WP_369149104.1">
    <property type="nucleotide sequence ID" value="NZ_CP163444.1"/>
</dbReference>
<name>A0AB39TAA0_9ACTN</name>
<dbReference type="InterPro" id="IPR023393">
    <property type="entry name" value="START-like_dom_sf"/>
</dbReference>
<proteinExistence type="predicted"/>
<protein>
    <submittedName>
        <fullName evidence="1">SRPBCC family protein</fullName>
    </submittedName>
</protein>
<accession>A0AB39TAA0</accession>
<dbReference type="EMBL" id="CP163444">
    <property type="protein sequence ID" value="XDQ76483.1"/>
    <property type="molecule type" value="Genomic_DNA"/>
</dbReference>
<gene>
    <name evidence="1" type="ORF">AB5J54_40885</name>
</gene>
<dbReference type="SUPFAM" id="SSF55961">
    <property type="entry name" value="Bet v1-like"/>
    <property type="match status" value="1"/>
</dbReference>
<dbReference type="AlphaFoldDB" id="A0AB39TAA0"/>
<dbReference type="CDD" id="cd07812">
    <property type="entry name" value="SRPBCC"/>
    <property type="match status" value="1"/>
</dbReference>